<dbReference type="EMBL" id="JAUCMV010000001">
    <property type="protein sequence ID" value="KAK0428206.1"/>
    <property type="molecule type" value="Genomic_DNA"/>
</dbReference>
<keyword evidence="1" id="KW-0472">Membrane</keyword>
<feature type="transmembrane region" description="Helical" evidence="1">
    <location>
        <begin position="90"/>
        <end position="111"/>
    </location>
</feature>
<dbReference type="GO" id="GO:0006811">
    <property type="term" value="P:monoatomic ion transport"/>
    <property type="evidence" value="ECO:0007669"/>
    <property type="project" value="InterPro"/>
</dbReference>
<evidence type="ECO:0000256" key="1">
    <source>
        <dbReference type="SAM" id="Phobius"/>
    </source>
</evidence>
<dbReference type="AlphaFoldDB" id="A0AA39MB31"/>
<comment type="caution">
    <text evidence="2">The sequence shown here is derived from an EMBL/GenBank/DDBJ whole genome shotgun (WGS) entry which is preliminary data.</text>
</comment>
<sequence>MSVCLSVIVLNMRHGAEHKCKIPDWLHYIGFRVLGRIFGIGENHIKRTITLRRDTTRDLLSQSLVDRVEADQHFDQLMQHWSQLSNIFDRFFFCCIFFLTTISTVLLLILCPRFSERNFELLRS</sequence>
<name>A0AA39MB31_9BILA</name>
<keyword evidence="1" id="KW-1133">Transmembrane helix</keyword>
<dbReference type="SUPFAM" id="SSF90112">
    <property type="entry name" value="Neurotransmitter-gated ion-channel transmembrane pore"/>
    <property type="match status" value="1"/>
</dbReference>
<dbReference type="GO" id="GO:0016020">
    <property type="term" value="C:membrane"/>
    <property type="evidence" value="ECO:0007669"/>
    <property type="project" value="InterPro"/>
</dbReference>
<reference evidence="2" key="1">
    <citation type="submission" date="2023-06" db="EMBL/GenBank/DDBJ databases">
        <title>Genomic analysis of the entomopathogenic nematode Steinernema hermaphroditum.</title>
        <authorList>
            <person name="Schwarz E.M."/>
            <person name="Heppert J.K."/>
            <person name="Baniya A."/>
            <person name="Schwartz H.T."/>
            <person name="Tan C.-H."/>
            <person name="Antoshechkin I."/>
            <person name="Sternberg P.W."/>
            <person name="Goodrich-Blair H."/>
            <person name="Dillman A.R."/>
        </authorList>
    </citation>
    <scope>NUCLEOTIDE SEQUENCE</scope>
    <source>
        <strain evidence="2">PS9179</strain>
        <tissue evidence="2">Whole animal</tissue>
    </source>
</reference>
<protein>
    <submittedName>
        <fullName evidence="2">Uncharacterized protein</fullName>
    </submittedName>
</protein>
<accession>A0AA39MB31</accession>
<gene>
    <name evidence="2" type="ORF">QR680_010673</name>
</gene>
<organism evidence="2 3">
    <name type="scientific">Steinernema hermaphroditum</name>
    <dbReference type="NCBI Taxonomy" id="289476"/>
    <lineage>
        <taxon>Eukaryota</taxon>
        <taxon>Metazoa</taxon>
        <taxon>Ecdysozoa</taxon>
        <taxon>Nematoda</taxon>
        <taxon>Chromadorea</taxon>
        <taxon>Rhabditida</taxon>
        <taxon>Tylenchina</taxon>
        <taxon>Panagrolaimomorpha</taxon>
        <taxon>Strongyloidoidea</taxon>
        <taxon>Steinernematidae</taxon>
        <taxon>Steinernema</taxon>
    </lineage>
</organism>
<dbReference type="InterPro" id="IPR036719">
    <property type="entry name" value="Neuro-gated_channel_TM_sf"/>
</dbReference>
<evidence type="ECO:0000313" key="3">
    <source>
        <dbReference type="Proteomes" id="UP001175271"/>
    </source>
</evidence>
<evidence type="ECO:0000313" key="2">
    <source>
        <dbReference type="EMBL" id="KAK0428206.1"/>
    </source>
</evidence>
<keyword evidence="1" id="KW-0812">Transmembrane</keyword>
<dbReference type="Proteomes" id="UP001175271">
    <property type="component" value="Unassembled WGS sequence"/>
</dbReference>
<keyword evidence="3" id="KW-1185">Reference proteome</keyword>
<proteinExistence type="predicted"/>